<keyword evidence="2" id="KW-0547">Nucleotide-binding</keyword>
<evidence type="ECO:0000313" key="7">
    <source>
        <dbReference type="Proteomes" id="UP000186465"/>
    </source>
</evidence>
<dbReference type="InterPro" id="IPR027417">
    <property type="entry name" value="P-loop_NTPase"/>
</dbReference>
<dbReference type="STRING" id="156892.BM477_00490"/>
<dbReference type="InterPro" id="IPR003439">
    <property type="entry name" value="ABC_transporter-like_ATP-bd"/>
</dbReference>
<dbReference type="EMBL" id="MPDM01000001">
    <property type="protein sequence ID" value="OKL50488.1"/>
    <property type="molecule type" value="Genomic_DNA"/>
</dbReference>
<evidence type="ECO:0000256" key="4">
    <source>
        <dbReference type="SAM" id="MobiDB-lite"/>
    </source>
</evidence>
<reference evidence="7" key="1">
    <citation type="submission" date="2016-11" db="EMBL/GenBank/DDBJ databases">
        <title>Actinomyces gypaetusis sp. nov. isolated from Gypaetus barbatus in Qinghai Tibet Plateau China.</title>
        <authorList>
            <person name="Meng X."/>
        </authorList>
    </citation>
    <scope>NUCLEOTIDE SEQUENCE [LARGE SCALE GENOMIC DNA]</scope>
    <source>
        <strain evidence="7">DSM 15383</strain>
    </source>
</reference>
<evidence type="ECO:0000256" key="2">
    <source>
        <dbReference type="ARBA" id="ARBA00022741"/>
    </source>
</evidence>
<dbReference type="GO" id="GO:0016887">
    <property type="term" value="F:ATP hydrolysis activity"/>
    <property type="evidence" value="ECO:0007669"/>
    <property type="project" value="InterPro"/>
</dbReference>
<feature type="region of interest" description="Disordered" evidence="4">
    <location>
        <begin position="405"/>
        <end position="496"/>
    </location>
</feature>
<dbReference type="PROSITE" id="PS00211">
    <property type="entry name" value="ABC_TRANSPORTER_1"/>
    <property type="match status" value="1"/>
</dbReference>
<organism evidence="6 7">
    <name type="scientific">Boudabousia marimammalium</name>
    <dbReference type="NCBI Taxonomy" id="156892"/>
    <lineage>
        <taxon>Bacteria</taxon>
        <taxon>Bacillati</taxon>
        <taxon>Actinomycetota</taxon>
        <taxon>Actinomycetes</taxon>
        <taxon>Actinomycetales</taxon>
        <taxon>Actinomycetaceae</taxon>
        <taxon>Boudabousia</taxon>
    </lineage>
</organism>
<dbReference type="InterPro" id="IPR003593">
    <property type="entry name" value="AAA+_ATPase"/>
</dbReference>
<dbReference type="PROSITE" id="PS50893">
    <property type="entry name" value="ABC_TRANSPORTER_2"/>
    <property type="match status" value="1"/>
</dbReference>
<feature type="domain" description="ABC transporter" evidence="5">
    <location>
        <begin position="9"/>
        <end position="235"/>
    </location>
</feature>
<evidence type="ECO:0000256" key="1">
    <source>
        <dbReference type="ARBA" id="ARBA00022448"/>
    </source>
</evidence>
<dbReference type="PANTHER" id="PTHR42939:SF1">
    <property type="entry name" value="ABC TRANSPORTER ATP-BINDING PROTEIN ALBC-RELATED"/>
    <property type="match status" value="1"/>
</dbReference>
<dbReference type="Gene3D" id="3.40.50.300">
    <property type="entry name" value="P-loop containing nucleotide triphosphate hydrolases"/>
    <property type="match status" value="1"/>
</dbReference>
<dbReference type="AlphaFoldDB" id="A0A1Q5PSC7"/>
<dbReference type="RefSeq" id="WP_075360727.1">
    <property type="nucleotide sequence ID" value="NZ_MPDM01000001.1"/>
</dbReference>
<dbReference type="GO" id="GO:0005524">
    <property type="term" value="F:ATP binding"/>
    <property type="evidence" value="ECO:0007669"/>
    <property type="project" value="UniProtKB-KW"/>
</dbReference>
<accession>A0A1Q5PSC7</accession>
<dbReference type="SMART" id="SM00382">
    <property type="entry name" value="AAA"/>
    <property type="match status" value="1"/>
</dbReference>
<proteinExistence type="predicted"/>
<dbReference type="PANTHER" id="PTHR42939">
    <property type="entry name" value="ABC TRANSPORTER ATP-BINDING PROTEIN ALBC-RELATED"/>
    <property type="match status" value="1"/>
</dbReference>
<dbReference type="Proteomes" id="UP000186465">
    <property type="component" value="Unassembled WGS sequence"/>
</dbReference>
<dbReference type="CDD" id="cd03230">
    <property type="entry name" value="ABC_DR_subfamily_A"/>
    <property type="match status" value="1"/>
</dbReference>
<dbReference type="Pfam" id="PF00005">
    <property type="entry name" value="ABC_tran"/>
    <property type="match status" value="1"/>
</dbReference>
<keyword evidence="1" id="KW-0813">Transport</keyword>
<feature type="compositionally biased region" description="Low complexity" evidence="4">
    <location>
        <begin position="414"/>
        <end position="439"/>
    </location>
</feature>
<keyword evidence="7" id="KW-1185">Reference proteome</keyword>
<gene>
    <name evidence="6" type="ORF">BM477_00490</name>
</gene>
<evidence type="ECO:0000259" key="5">
    <source>
        <dbReference type="PROSITE" id="PS50893"/>
    </source>
</evidence>
<feature type="compositionally biased region" description="Low complexity" evidence="4">
    <location>
        <begin position="475"/>
        <end position="484"/>
    </location>
</feature>
<evidence type="ECO:0000313" key="6">
    <source>
        <dbReference type="EMBL" id="OKL50488.1"/>
    </source>
</evidence>
<keyword evidence="3" id="KW-0067">ATP-binding</keyword>
<name>A0A1Q5PSC7_9ACTO</name>
<dbReference type="SUPFAM" id="SSF52540">
    <property type="entry name" value="P-loop containing nucleoside triphosphate hydrolases"/>
    <property type="match status" value="1"/>
</dbReference>
<dbReference type="InterPro" id="IPR017871">
    <property type="entry name" value="ABC_transporter-like_CS"/>
</dbReference>
<comment type="caution">
    <text evidence="6">The sequence shown here is derived from an EMBL/GenBank/DDBJ whole genome shotgun (WGS) entry which is preliminary data.</text>
</comment>
<protein>
    <recommendedName>
        <fullName evidence="5">ABC transporter domain-containing protein</fullName>
    </recommendedName>
</protein>
<dbReference type="InterPro" id="IPR051782">
    <property type="entry name" value="ABC_Transporter_VariousFunc"/>
</dbReference>
<sequence>MTETTPSPVLIEGLVKRFGKTVAVDQLNLEVRPGTVHGFLGPNGAGKSTTIRCLLGMLRADAGRMLLGGHDPQKDPAAATARAAYVPGEVALWPQLTGAQTLATLARLRPSGDDPQRRAELIERFQLDPSKKMRTYSKGNRQKIALIAALAANADVLILDEPTSGLDPLMERVFAQCLQEAAGRGTSVLLSSHILSEVQQLADDITIIRAGRVVESGALAELSYLHGFHISALLPDGSRFETNTDADQQPAVLQRLIDQRATDIVCAPASLEDIFLAHYATGVPAEIGGVEGVAVAPAAEPAEDPADTDEPAVLSFKPVIIGSADDAAGATGTMGVAGVADTVGGAAELKPAVQWDEPAAETPATWQPPQQRTPVIEDYQASAVEYVPPSDRGYVPPVFAELAEPTLAEEKPEPVVTEPEPEVMPEVALEPMPEPLVTEPEPEPQPWRQPASEPVTAEPSITLPEAEHVPEVETSESPSSSAPETPKRTFPRRSRK</sequence>
<evidence type="ECO:0000256" key="3">
    <source>
        <dbReference type="ARBA" id="ARBA00022840"/>
    </source>
</evidence>